<accession>A0A9W9YCJ6</accession>
<feature type="coiled-coil region" evidence="2">
    <location>
        <begin position="210"/>
        <end position="237"/>
    </location>
</feature>
<evidence type="ECO:0000256" key="2">
    <source>
        <dbReference type="SAM" id="Coils"/>
    </source>
</evidence>
<dbReference type="PROSITE" id="PS50005">
    <property type="entry name" value="TPR"/>
    <property type="match status" value="1"/>
</dbReference>
<keyword evidence="3" id="KW-1133">Transmembrane helix</keyword>
<evidence type="ECO:0000256" key="1">
    <source>
        <dbReference type="PROSITE-ProRule" id="PRU00339"/>
    </source>
</evidence>
<comment type="caution">
    <text evidence="4">The sequence shown here is derived from an EMBL/GenBank/DDBJ whole genome shotgun (WGS) entry which is preliminary data.</text>
</comment>
<evidence type="ECO:0000313" key="5">
    <source>
        <dbReference type="Proteomes" id="UP001163046"/>
    </source>
</evidence>
<dbReference type="PANTHER" id="PTHR10098:SF108">
    <property type="entry name" value="TETRATRICOPEPTIDE REPEAT PROTEIN 28"/>
    <property type="match status" value="1"/>
</dbReference>
<dbReference type="InterPro" id="IPR019734">
    <property type="entry name" value="TPR_rpt"/>
</dbReference>
<keyword evidence="3" id="KW-0472">Membrane</keyword>
<organism evidence="4 5">
    <name type="scientific">Desmophyllum pertusum</name>
    <dbReference type="NCBI Taxonomy" id="174260"/>
    <lineage>
        <taxon>Eukaryota</taxon>
        <taxon>Metazoa</taxon>
        <taxon>Cnidaria</taxon>
        <taxon>Anthozoa</taxon>
        <taxon>Hexacorallia</taxon>
        <taxon>Scleractinia</taxon>
        <taxon>Caryophylliina</taxon>
        <taxon>Caryophylliidae</taxon>
        <taxon>Desmophyllum</taxon>
    </lineage>
</organism>
<dbReference type="Proteomes" id="UP001163046">
    <property type="component" value="Unassembled WGS sequence"/>
</dbReference>
<evidence type="ECO:0008006" key="6">
    <source>
        <dbReference type="Google" id="ProtNLM"/>
    </source>
</evidence>
<dbReference type="Gene3D" id="1.25.40.10">
    <property type="entry name" value="Tetratricopeptide repeat domain"/>
    <property type="match status" value="2"/>
</dbReference>
<dbReference type="InterPro" id="IPR011990">
    <property type="entry name" value="TPR-like_helical_dom_sf"/>
</dbReference>
<dbReference type="Pfam" id="PF13424">
    <property type="entry name" value="TPR_12"/>
    <property type="match status" value="2"/>
</dbReference>
<sequence>MDNVEEILQALFIGIAVASVLFQTYRYSKAIELFSECLVFLKKHSTKLKKEKLNELYALVYRRLFSLYCFVGDYKNAIQSGEKAFLLYHQIGDNERAAALLDKIGDVYQLTGKQVNAKEIYEKACALYYDEIVKVSEIQFVKQREHFERMLSVATKIGDKEIVGGLLHKLGDLSLSLFEYPQTKDYFQRELAIWKETGNRKNEGRTLISLGNVYRNMEEYKQAKQHYEEAMVILEEASEIIDLGVTYRNLAGLHTSLDIPTKGLSILDWLEKLEFQLLLQGERCEDRSLFQWTRQDLQHKFKKYPPLAKSQSKRKKDKRTIGR</sequence>
<evidence type="ECO:0000256" key="3">
    <source>
        <dbReference type="SAM" id="Phobius"/>
    </source>
</evidence>
<dbReference type="SUPFAM" id="SSF48452">
    <property type="entry name" value="TPR-like"/>
    <property type="match status" value="2"/>
</dbReference>
<keyword evidence="5" id="KW-1185">Reference proteome</keyword>
<name>A0A9W9YCJ6_9CNID</name>
<dbReference type="AlphaFoldDB" id="A0A9W9YCJ6"/>
<dbReference type="EMBL" id="MU827803">
    <property type="protein sequence ID" value="KAJ7326097.1"/>
    <property type="molecule type" value="Genomic_DNA"/>
</dbReference>
<keyword evidence="3" id="KW-0812">Transmembrane</keyword>
<dbReference type="SMART" id="SM00028">
    <property type="entry name" value="TPR"/>
    <property type="match status" value="3"/>
</dbReference>
<dbReference type="PANTHER" id="PTHR10098">
    <property type="entry name" value="RAPSYN-RELATED"/>
    <property type="match status" value="1"/>
</dbReference>
<keyword evidence="1" id="KW-0802">TPR repeat</keyword>
<reference evidence="4" key="1">
    <citation type="submission" date="2023-01" db="EMBL/GenBank/DDBJ databases">
        <title>Genome assembly of the deep-sea coral Lophelia pertusa.</title>
        <authorList>
            <person name="Herrera S."/>
            <person name="Cordes E."/>
        </authorList>
    </citation>
    <scope>NUCLEOTIDE SEQUENCE</scope>
    <source>
        <strain evidence="4">USNM1676648</strain>
        <tissue evidence="4">Polyp</tissue>
    </source>
</reference>
<gene>
    <name evidence="4" type="ORF">OS493_027947</name>
</gene>
<dbReference type="OrthoDB" id="431454at2759"/>
<feature type="transmembrane region" description="Helical" evidence="3">
    <location>
        <begin position="6"/>
        <end position="25"/>
    </location>
</feature>
<evidence type="ECO:0000313" key="4">
    <source>
        <dbReference type="EMBL" id="KAJ7326097.1"/>
    </source>
</evidence>
<proteinExistence type="predicted"/>
<keyword evidence="2" id="KW-0175">Coiled coil</keyword>
<feature type="repeat" description="TPR" evidence="1">
    <location>
        <begin position="204"/>
        <end position="237"/>
    </location>
</feature>
<protein>
    <recommendedName>
        <fullName evidence="6">Tetratricopeptide repeat protein</fullName>
    </recommendedName>
</protein>